<proteinExistence type="predicted"/>
<dbReference type="SMART" id="SM00422">
    <property type="entry name" value="HTH_MERR"/>
    <property type="match status" value="1"/>
</dbReference>
<feature type="domain" description="HTH merR-type" evidence="2">
    <location>
        <begin position="1"/>
        <end position="69"/>
    </location>
</feature>
<evidence type="ECO:0000313" key="3">
    <source>
        <dbReference type="EMBL" id="PCH10703.1"/>
    </source>
</evidence>
<dbReference type="PROSITE" id="PS50937">
    <property type="entry name" value="HTH_MERR_2"/>
    <property type="match status" value="1"/>
</dbReference>
<dbReference type="InterPro" id="IPR009061">
    <property type="entry name" value="DNA-bd_dom_put_sf"/>
</dbReference>
<dbReference type="InterPro" id="IPR047057">
    <property type="entry name" value="MerR_fam"/>
</dbReference>
<dbReference type="Pfam" id="PF13411">
    <property type="entry name" value="MerR_1"/>
    <property type="match status" value="1"/>
</dbReference>
<dbReference type="RefSeq" id="WP_096633957.1">
    <property type="nucleotide sequence ID" value="NZ_NSGR01000010.1"/>
</dbReference>
<name>A0A854WAP5_9STRE</name>
<dbReference type="SUPFAM" id="SSF46955">
    <property type="entry name" value="Putative DNA-binding domain"/>
    <property type="match status" value="1"/>
</dbReference>
<dbReference type="Proteomes" id="UP000217465">
    <property type="component" value="Unassembled WGS sequence"/>
</dbReference>
<dbReference type="PANTHER" id="PTHR30204:SF82">
    <property type="entry name" value="TRANSCRIPTIONAL REGULATOR, MERR FAMILY"/>
    <property type="match status" value="1"/>
</dbReference>
<evidence type="ECO:0000259" key="2">
    <source>
        <dbReference type="PROSITE" id="PS50937"/>
    </source>
</evidence>
<keyword evidence="1" id="KW-0238">DNA-binding</keyword>
<dbReference type="AlphaFoldDB" id="A0A854WAP5"/>
<comment type="caution">
    <text evidence="3">The sequence shown here is derived from an EMBL/GenBank/DDBJ whole genome shotgun (WGS) entry which is preliminary data.</text>
</comment>
<dbReference type="GO" id="GO:0003700">
    <property type="term" value="F:DNA-binding transcription factor activity"/>
    <property type="evidence" value="ECO:0007669"/>
    <property type="project" value="InterPro"/>
</dbReference>
<reference evidence="3 4" key="1">
    <citation type="submission" date="2016-06" db="EMBL/GenBank/DDBJ databases">
        <authorList>
            <person name="Haines A.N."/>
            <person name="Council K.R."/>
        </authorList>
    </citation>
    <scope>NUCLEOTIDE SEQUENCE [LARGE SCALE GENOMIC DNA]</scope>
    <source>
        <strain evidence="3 4">SP158-29</strain>
    </source>
</reference>
<evidence type="ECO:0000256" key="1">
    <source>
        <dbReference type="ARBA" id="ARBA00023125"/>
    </source>
</evidence>
<dbReference type="Gene3D" id="1.10.1660.10">
    <property type="match status" value="1"/>
</dbReference>
<organism evidence="3 4">
    <name type="scientific">Streptococcus parauberis</name>
    <dbReference type="NCBI Taxonomy" id="1348"/>
    <lineage>
        <taxon>Bacteria</taxon>
        <taxon>Bacillati</taxon>
        <taxon>Bacillota</taxon>
        <taxon>Bacilli</taxon>
        <taxon>Lactobacillales</taxon>
        <taxon>Streptococcaceae</taxon>
        <taxon>Streptococcus</taxon>
    </lineage>
</organism>
<dbReference type="InterPro" id="IPR000551">
    <property type="entry name" value="MerR-type_HTH_dom"/>
</dbReference>
<dbReference type="CDD" id="cd01109">
    <property type="entry name" value="HTH_YyaN"/>
    <property type="match status" value="1"/>
</dbReference>
<dbReference type="EMBL" id="NSGR01000010">
    <property type="protein sequence ID" value="PCH10703.1"/>
    <property type="molecule type" value="Genomic_DNA"/>
</dbReference>
<gene>
    <name evidence="3" type="primary">adhR_2</name>
    <name evidence="3" type="ORF">A9Y57_01993</name>
</gene>
<dbReference type="PANTHER" id="PTHR30204">
    <property type="entry name" value="REDOX-CYCLING DRUG-SENSING TRANSCRIPTIONAL ACTIVATOR SOXR"/>
    <property type="match status" value="1"/>
</dbReference>
<evidence type="ECO:0000313" key="4">
    <source>
        <dbReference type="Proteomes" id="UP000217465"/>
    </source>
</evidence>
<sequence length="145" mass="17143">MYTIGEVSKLFNLPVSTLRYYDKEGFFPFLERTNGIRKFSETEIEALNIIECLKFAGLEIKDIKLFIDWCNQGPSTYSLRKELFKEKQAHLEEEMKQLEKYLAMVKFKSWYYDQAIIDGTEKKIQAKLPNNLPKDIQELYNLAHS</sequence>
<protein>
    <submittedName>
        <fullName evidence="3">HTH-type transcriptional regulator AdhR</fullName>
    </submittedName>
</protein>
<accession>A0A854WAP5</accession>
<dbReference type="GO" id="GO:0003677">
    <property type="term" value="F:DNA binding"/>
    <property type="evidence" value="ECO:0007669"/>
    <property type="project" value="UniProtKB-KW"/>
</dbReference>